<organism evidence="4 5">
    <name type="scientific">Lentinus brumalis</name>
    <dbReference type="NCBI Taxonomy" id="2498619"/>
    <lineage>
        <taxon>Eukaryota</taxon>
        <taxon>Fungi</taxon>
        <taxon>Dikarya</taxon>
        <taxon>Basidiomycota</taxon>
        <taxon>Agaricomycotina</taxon>
        <taxon>Agaricomycetes</taxon>
        <taxon>Polyporales</taxon>
        <taxon>Polyporaceae</taxon>
        <taxon>Lentinus</taxon>
    </lineage>
</organism>
<dbReference type="InterPro" id="IPR002347">
    <property type="entry name" value="SDR_fam"/>
</dbReference>
<evidence type="ECO:0000256" key="2">
    <source>
        <dbReference type="ARBA" id="ARBA00022857"/>
    </source>
</evidence>
<evidence type="ECO:0000256" key="1">
    <source>
        <dbReference type="ARBA" id="ARBA00006484"/>
    </source>
</evidence>
<evidence type="ECO:0000313" key="4">
    <source>
        <dbReference type="EMBL" id="RDX40872.1"/>
    </source>
</evidence>
<dbReference type="InterPro" id="IPR051468">
    <property type="entry name" value="Fungal_SecMetab_SDRs"/>
</dbReference>
<dbReference type="InterPro" id="IPR036291">
    <property type="entry name" value="NAD(P)-bd_dom_sf"/>
</dbReference>
<name>A0A371CKQ4_9APHY</name>
<reference evidence="4 5" key="1">
    <citation type="journal article" date="2018" name="Biotechnol. Biofuels">
        <title>Integrative visual omics of the white-rot fungus Polyporus brumalis exposes the biotechnological potential of its oxidative enzymes for delignifying raw plant biomass.</title>
        <authorList>
            <person name="Miyauchi S."/>
            <person name="Rancon A."/>
            <person name="Drula E."/>
            <person name="Hage H."/>
            <person name="Chaduli D."/>
            <person name="Favel A."/>
            <person name="Grisel S."/>
            <person name="Henrissat B."/>
            <person name="Herpoel-Gimbert I."/>
            <person name="Ruiz-Duenas F.J."/>
            <person name="Chevret D."/>
            <person name="Hainaut M."/>
            <person name="Lin J."/>
            <person name="Wang M."/>
            <person name="Pangilinan J."/>
            <person name="Lipzen A."/>
            <person name="Lesage-Meessen L."/>
            <person name="Navarro D."/>
            <person name="Riley R."/>
            <person name="Grigoriev I.V."/>
            <person name="Zhou S."/>
            <person name="Raouche S."/>
            <person name="Rosso M.N."/>
        </authorList>
    </citation>
    <scope>NUCLEOTIDE SEQUENCE [LARGE SCALE GENOMIC DNA]</scope>
    <source>
        <strain evidence="4 5">BRFM 1820</strain>
    </source>
</reference>
<accession>A0A371CKQ4</accession>
<keyword evidence="5" id="KW-1185">Reference proteome</keyword>
<dbReference type="Proteomes" id="UP000256964">
    <property type="component" value="Unassembled WGS sequence"/>
</dbReference>
<dbReference type="GO" id="GO:0016491">
    <property type="term" value="F:oxidoreductase activity"/>
    <property type="evidence" value="ECO:0007669"/>
    <property type="project" value="UniProtKB-KW"/>
</dbReference>
<dbReference type="AlphaFoldDB" id="A0A371CKQ4"/>
<keyword evidence="2" id="KW-0521">NADP</keyword>
<dbReference type="GO" id="GO:0005737">
    <property type="term" value="C:cytoplasm"/>
    <property type="evidence" value="ECO:0007669"/>
    <property type="project" value="TreeGrafter"/>
</dbReference>
<proteinExistence type="inferred from homology"/>
<gene>
    <name evidence="4" type="ORF">OH76DRAFT_1459354</name>
</gene>
<evidence type="ECO:0000313" key="5">
    <source>
        <dbReference type="Proteomes" id="UP000256964"/>
    </source>
</evidence>
<dbReference type="PANTHER" id="PTHR43544">
    <property type="entry name" value="SHORT-CHAIN DEHYDROGENASE/REDUCTASE"/>
    <property type="match status" value="1"/>
</dbReference>
<protein>
    <submittedName>
        <fullName evidence="4">C-factor</fullName>
    </submittedName>
</protein>
<keyword evidence="3" id="KW-0560">Oxidoreductase</keyword>
<sequence length="224" mass="24631">MAITHQHTWLITGCSRGMGLELAKQLLESPSNFIIGTARDPAKATALQALKQTARGTLEVIQLDVDDTNGIERSVEEVTAILGERGLDHLINNAAINQKIDTAFTMHIDGWAQVFKTNLAAPALISQLYLSLVEKSEKKTIVNTWASYAITKTALNMFTYKQKAERPDLMVICLCPGWVKTDLCGDDAPLTFTESVTAVAKVITSLKPEDSGRLVNLRHEIVPW</sequence>
<dbReference type="Gene3D" id="3.40.50.720">
    <property type="entry name" value="NAD(P)-binding Rossmann-like Domain"/>
    <property type="match status" value="1"/>
</dbReference>
<dbReference type="CDD" id="cd05325">
    <property type="entry name" value="carb_red_sniffer_like_SDR_c"/>
    <property type="match status" value="1"/>
</dbReference>
<dbReference type="PRINTS" id="PR00081">
    <property type="entry name" value="GDHRDH"/>
</dbReference>
<comment type="similarity">
    <text evidence="1">Belongs to the short-chain dehydrogenases/reductases (SDR) family.</text>
</comment>
<dbReference type="PANTHER" id="PTHR43544:SF7">
    <property type="entry name" value="NADB-LER2"/>
    <property type="match status" value="1"/>
</dbReference>
<evidence type="ECO:0000256" key="3">
    <source>
        <dbReference type="ARBA" id="ARBA00023002"/>
    </source>
</evidence>
<dbReference type="OrthoDB" id="9876299at2759"/>
<dbReference type="SUPFAM" id="SSF51735">
    <property type="entry name" value="NAD(P)-binding Rossmann-fold domains"/>
    <property type="match status" value="1"/>
</dbReference>
<dbReference type="Pfam" id="PF00106">
    <property type="entry name" value="adh_short"/>
    <property type="match status" value="1"/>
</dbReference>
<dbReference type="EMBL" id="KZ857533">
    <property type="protein sequence ID" value="RDX40872.1"/>
    <property type="molecule type" value="Genomic_DNA"/>
</dbReference>